<proteinExistence type="predicted"/>
<protein>
    <submittedName>
        <fullName evidence="3">DUF4147 domain-containing protein</fullName>
    </submittedName>
</protein>
<keyword evidence="4" id="KW-1185">Reference proteome</keyword>
<dbReference type="Pfam" id="PF13660">
    <property type="entry name" value="DUF4147"/>
    <property type="match status" value="1"/>
</dbReference>
<dbReference type="InterPro" id="IPR039760">
    <property type="entry name" value="MOFRL_protein"/>
</dbReference>
<dbReference type="InterPro" id="IPR007835">
    <property type="entry name" value="MOFRL"/>
</dbReference>
<dbReference type="InterPro" id="IPR025286">
    <property type="entry name" value="MOFRL_assoc_dom"/>
</dbReference>
<feature type="domain" description="MOFRL-associated" evidence="2">
    <location>
        <begin position="2"/>
        <end position="221"/>
    </location>
</feature>
<dbReference type="Pfam" id="PF05161">
    <property type="entry name" value="MOFRL"/>
    <property type="match status" value="1"/>
</dbReference>
<sequence length="407" mass="43389">MIIKSSIEDVLPDKAVATVLLNRKFTKNVYVIAVGKAAWVMAKTVKDLLGSRIKKGLIITKYGHAKGEIEGFEIVEAGHPVPDVNSLAGTQKAVDIVRKLGEEDEVIFLLSGGGSSLFEKPVSGVTLADIQEVTGKLLKCGADITEINTIRKRLSDVKGGKFAGHCAPAKVLSIVLSDVVNGKLDMIASGPAYQDTSTCRDVFHIIKKYDLVLDKHILEILNKETPKKINNVETHVTGSVRDFCTAVAKHAKRLGYEPYTISVTLDCEAREAGKFMASIARTVKEGGSYILKPPCAIIAGGETVVTVKGKGLGGRNQELALSAAIGIKDLDNVVIFSISSDGTDGPTDADGGIVDGNTMNLLEHCGIDYEKTLKENDSFHALEKVEGLVITGSTGTNVNDVTVVLCK</sequence>
<feature type="domain" description="MOFRL" evidence="1">
    <location>
        <begin position="295"/>
        <end position="400"/>
    </location>
</feature>
<evidence type="ECO:0000259" key="1">
    <source>
        <dbReference type="Pfam" id="PF05161"/>
    </source>
</evidence>
<dbReference type="KEGG" id="anr:Ana3638_01495"/>
<evidence type="ECO:0000313" key="3">
    <source>
        <dbReference type="EMBL" id="QHQ63583.1"/>
    </source>
</evidence>
<dbReference type="InterPro" id="IPR038614">
    <property type="entry name" value="GK_N_sf"/>
</dbReference>
<dbReference type="InterPro" id="IPR037035">
    <property type="entry name" value="GK-like_C_sf"/>
</dbReference>
<dbReference type="EMBL" id="CP048000">
    <property type="protein sequence ID" value="QHQ63583.1"/>
    <property type="molecule type" value="Genomic_DNA"/>
</dbReference>
<accession>A0A6P1TSX5</accession>
<dbReference type="PANTHER" id="PTHR12227:SF0">
    <property type="entry name" value="GLYCERATE KINASE"/>
    <property type="match status" value="1"/>
</dbReference>
<name>A0A6P1TSX5_9FIRM</name>
<dbReference type="GO" id="GO:0005737">
    <property type="term" value="C:cytoplasm"/>
    <property type="evidence" value="ECO:0007669"/>
    <property type="project" value="TreeGrafter"/>
</dbReference>
<gene>
    <name evidence="3" type="ORF">Ana3638_01495</name>
</gene>
<dbReference type="Proteomes" id="UP000464314">
    <property type="component" value="Chromosome"/>
</dbReference>
<dbReference type="PANTHER" id="PTHR12227">
    <property type="entry name" value="GLYCERATE KINASE"/>
    <property type="match status" value="1"/>
</dbReference>
<dbReference type="SUPFAM" id="SSF82544">
    <property type="entry name" value="GckA/TtuD-like"/>
    <property type="match status" value="1"/>
</dbReference>
<evidence type="ECO:0000259" key="2">
    <source>
        <dbReference type="Pfam" id="PF13660"/>
    </source>
</evidence>
<dbReference type="AlphaFoldDB" id="A0A6P1TSX5"/>
<evidence type="ECO:0000313" key="4">
    <source>
        <dbReference type="Proteomes" id="UP000464314"/>
    </source>
</evidence>
<reference evidence="3 4" key="1">
    <citation type="submission" date="2020-01" db="EMBL/GenBank/DDBJ databases">
        <title>Genome analysis of Anaerocolumna sp. CBA3638.</title>
        <authorList>
            <person name="Kim J."/>
            <person name="Roh S.W."/>
        </authorList>
    </citation>
    <scope>NUCLEOTIDE SEQUENCE [LARGE SCALE GENOMIC DNA]</scope>
    <source>
        <strain evidence="3 4">CBA3638</strain>
    </source>
</reference>
<dbReference type="Gene3D" id="3.40.50.10180">
    <property type="entry name" value="Glycerate kinase, MOFRL-like N-terminal domain"/>
    <property type="match status" value="1"/>
</dbReference>
<dbReference type="GO" id="GO:0008887">
    <property type="term" value="F:glycerate kinase activity"/>
    <property type="evidence" value="ECO:0007669"/>
    <property type="project" value="InterPro"/>
</dbReference>
<dbReference type="Gene3D" id="3.40.1480.10">
    <property type="entry name" value="MOFRL domain"/>
    <property type="match status" value="1"/>
</dbReference>
<organism evidence="3 4">
    <name type="scientific">Anaerocolumna sedimenticola</name>
    <dbReference type="NCBI Taxonomy" id="2696063"/>
    <lineage>
        <taxon>Bacteria</taxon>
        <taxon>Bacillati</taxon>
        <taxon>Bacillota</taxon>
        <taxon>Clostridia</taxon>
        <taxon>Lachnospirales</taxon>
        <taxon>Lachnospiraceae</taxon>
        <taxon>Anaerocolumna</taxon>
    </lineage>
</organism>